<reference evidence="12" key="1">
    <citation type="submission" date="2022-04" db="EMBL/GenBank/DDBJ databases">
        <title>A functionally conserved STORR gene fusion in Papaver species that diverged 16.8 million years ago.</title>
        <authorList>
            <person name="Catania T."/>
        </authorList>
    </citation>
    <scope>NUCLEOTIDE SEQUENCE</scope>
    <source>
        <strain evidence="12">S-188037</strain>
    </source>
</reference>
<evidence type="ECO:0000313" key="13">
    <source>
        <dbReference type="Proteomes" id="UP001202328"/>
    </source>
</evidence>
<keyword evidence="4" id="KW-0349">Heme</keyword>
<evidence type="ECO:0000256" key="10">
    <source>
        <dbReference type="ARBA" id="ARBA00023033"/>
    </source>
</evidence>
<evidence type="ECO:0000256" key="8">
    <source>
        <dbReference type="ARBA" id="ARBA00023002"/>
    </source>
</evidence>
<dbReference type="AlphaFoldDB" id="A0AAD4XSQ9"/>
<feature type="non-terminal residue" evidence="12">
    <location>
        <position position="84"/>
    </location>
</feature>
<dbReference type="GO" id="GO:0004497">
    <property type="term" value="F:monooxygenase activity"/>
    <property type="evidence" value="ECO:0007669"/>
    <property type="project" value="UniProtKB-KW"/>
</dbReference>
<gene>
    <name evidence="12" type="ORF">MKW98_021035</name>
</gene>
<sequence>MSMKDLFPSLKLIHRLGEVTSRMLCLHQEIDKLLEGIIQDHRYSKISKTEYDNDANLEENLVDVLLQQRGESSLTTENIKETVL</sequence>
<evidence type="ECO:0000256" key="11">
    <source>
        <dbReference type="ARBA" id="ARBA00023136"/>
    </source>
</evidence>
<keyword evidence="6" id="KW-0479">Metal-binding</keyword>
<evidence type="ECO:0000256" key="5">
    <source>
        <dbReference type="ARBA" id="ARBA00022692"/>
    </source>
</evidence>
<dbReference type="PANTHER" id="PTHR47953">
    <property type="entry name" value="OS08G0105600 PROTEIN"/>
    <property type="match status" value="1"/>
</dbReference>
<evidence type="ECO:0008006" key="14">
    <source>
        <dbReference type="Google" id="ProtNLM"/>
    </source>
</evidence>
<dbReference type="EMBL" id="JAJJMB010004025">
    <property type="protein sequence ID" value="KAI3944577.1"/>
    <property type="molecule type" value="Genomic_DNA"/>
</dbReference>
<comment type="caution">
    <text evidence="12">The sequence shown here is derived from an EMBL/GenBank/DDBJ whole genome shotgun (WGS) entry which is preliminary data.</text>
</comment>
<evidence type="ECO:0000256" key="4">
    <source>
        <dbReference type="ARBA" id="ARBA00022617"/>
    </source>
</evidence>
<dbReference type="GO" id="GO:0016020">
    <property type="term" value="C:membrane"/>
    <property type="evidence" value="ECO:0007669"/>
    <property type="project" value="UniProtKB-SubCell"/>
</dbReference>
<keyword evidence="5" id="KW-0812">Transmembrane</keyword>
<protein>
    <recommendedName>
        <fullName evidence="14">Cytochrome P450</fullName>
    </recommendedName>
</protein>
<keyword evidence="8" id="KW-0560">Oxidoreductase</keyword>
<evidence type="ECO:0000256" key="6">
    <source>
        <dbReference type="ARBA" id="ARBA00022723"/>
    </source>
</evidence>
<keyword evidence="10" id="KW-0503">Monooxygenase</keyword>
<keyword evidence="9" id="KW-0408">Iron</keyword>
<comment type="cofactor">
    <cofactor evidence="1">
        <name>heme</name>
        <dbReference type="ChEBI" id="CHEBI:30413"/>
    </cofactor>
</comment>
<comment type="similarity">
    <text evidence="3">Belongs to the cytochrome P450 family.</text>
</comment>
<accession>A0AAD4XSQ9</accession>
<evidence type="ECO:0000256" key="1">
    <source>
        <dbReference type="ARBA" id="ARBA00001971"/>
    </source>
</evidence>
<evidence type="ECO:0000313" key="12">
    <source>
        <dbReference type="EMBL" id="KAI3944577.1"/>
    </source>
</evidence>
<organism evidence="12 13">
    <name type="scientific">Papaver atlanticum</name>
    <dbReference type="NCBI Taxonomy" id="357466"/>
    <lineage>
        <taxon>Eukaryota</taxon>
        <taxon>Viridiplantae</taxon>
        <taxon>Streptophyta</taxon>
        <taxon>Embryophyta</taxon>
        <taxon>Tracheophyta</taxon>
        <taxon>Spermatophyta</taxon>
        <taxon>Magnoliopsida</taxon>
        <taxon>Ranunculales</taxon>
        <taxon>Papaveraceae</taxon>
        <taxon>Papaveroideae</taxon>
        <taxon>Papaver</taxon>
    </lineage>
</organism>
<keyword evidence="11" id="KW-0472">Membrane</keyword>
<dbReference type="InterPro" id="IPR052306">
    <property type="entry name" value="CYP450_71D"/>
</dbReference>
<evidence type="ECO:0000256" key="9">
    <source>
        <dbReference type="ARBA" id="ARBA00023004"/>
    </source>
</evidence>
<comment type="subcellular location">
    <subcellularLocation>
        <location evidence="2">Membrane</location>
        <topology evidence="2">Single-pass membrane protein</topology>
    </subcellularLocation>
</comment>
<keyword evidence="7" id="KW-1133">Transmembrane helix</keyword>
<name>A0AAD4XSQ9_9MAGN</name>
<evidence type="ECO:0000256" key="7">
    <source>
        <dbReference type="ARBA" id="ARBA00022989"/>
    </source>
</evidence>
<dbReference type="GO" id="GO:0046872">
    <property type="term" value="F:metal ion binding"/>
    <property type="evidence" value="ECO:0007669"/>
    <property type="project" value="UniProtKB-KW"/>
</dbReference>
<evidence type="ECO:0000256" key="2">
    <source>
        <dbReference type="ARBA" id="ARBA00004167"/>
    </source>
</evidence>
<evidence type="ECO:0000256" key="3">
    <source>
        <dbReference type="ARBA" id="ARBA00010617"/>
    </source>
</evidence>
<proteinExistence type="inferred from homology"/>
<dbReference type="PANTHER" id="PTHR47953:SF19">
    <property type="entry name" value="OS06G0641600 PROTEIN"/>
    <property type="match status" value="1"/>
</dbReference>
<keyword evidence="13" id="KW-1185">Reference proteome</keyword>
<dbReference type="Proteomes" id="UP001202328">
    <property type="component" value="Unassembled WGS sequence"/>
</dbReference>